<dbReference type="GeneID" id="108670623"/>
<protein>
    <submittedName>
        <fullName evidence="2">Uncharacterized protein LOC108670623</fullName>
    </submittedName>
</protein>
<evidence type="ECO:0000313" key="1">
    <source>
        <dbReference type="Proteomes" id="UP000694843"/>
    </source>
</evidence>
<sequence>MSSLYTRVNETVSVYNQTLLTYLAFMSARQLTDAVRCNQINSSYITAATNYLQAALSQLNAHILSSINQTLNATELVEMVVMVQYQLLNLRHEMVVKEDQLMRAEAADLDTTIDAQLRLLDKLRNGGKFSSLLL</sequence>
<accession>A0A8B7NJU0</accession>
<keyword evidence="1" id="KW-1185">Reference proteome</keyword>
<dbReference type="RefSeq" id="XP_018013581.1">
    <property type="nucleotide sequence ID" value="XM_018158092.2"/>
</dbReference>
<organism evidence="1 2">
    <name type="scientific">Hyalella azteca</name>
    <name type="common">Amphipod</name>
    <dbReference type="NCBI Taxonomy" id="294128"/>
    <lineage>
        <taxon>Eukaryota</taxon>
        <taxon>Metazoa</taxon>
        <taxon>Ecdysozoa</taxon>
        <taxon>Arthropoda</taxon>
        <taxon>Crustacea</taxon>
        <taxon>Multicrustacea</taxon>
        <taxon>Malacostraca</taxon>
        <taxon>Eumalacostraca</taxon>
        <taxon>Peracarida</taxon>
        <taxon>Amphipoda</taxon>
        <taxon>Senticaudata</taxon>
        <taxon>Talitrida</taxon>
        <taxon>Talitroidea</taxon>
        <taxon>Hyalellidae</taxon>
        <taxon>Hyalella</taxon>
    </lineage>
</organism>
<dbReference type="Proteomes" id="UP000694843">
    <property type="component" value="Unplaced"/>
</dbReference>
<proteinExistence type="predicted"/>
<reference evidence="2" key="1">
    <citation type="submission" date="2025-08" db="UniProtKB">
        <authorList>
            <consortium name="RefSeq"/>
        </authorList>
    </citation>
    <scope>IDENTIFICATION</scope>
    <source>
        <tissue evidence="2">Whole organism</tissue>
    </source>
</reference>
<dbReference type="KEGG" id="hazt:108670623"/>
<dbReference type="AlphaFoldDB" id="A0A8B7NJU0"/>
<evidence type="ECO:0000313" key="2">
    <source>
        <dbReference type="RefSeq" id="XP_018013581.1"/>
    </source>
</evidence>
<name>A0A8B7NJU0_HYAAZ</name>
<gene>
    <name evidence="2" type="primary">LOC108670623</name>
</gene>